<keyword evidence="17" id="KW-1185">Reference proteome</keyword>
<evidence type="ECO:0000313" key="15">
    <source>
        <dbReference type="EMBL" id="SGZ52071.1"/>
    </source>
</evidence>
<keyword evidence="7 13" id="KW-0812">Transmembrane</keyword>
<dbReference type="Proteomes" id="UP000182334">
    <property type="component" value="Chromosome III"/>
</dbReference>
<keyword evidence="9" id="KW-0249">Electron transport</keyword>
<evidence type="ECO:0000256" key="8">
    <source>
        <dbReference type="ARBA" id="ARBA00022792"/>
    </source>
</evidence>
<evidence type="ECO:0000313" key="16">
    <source>
        <dbReference type="Proteomes" id="UP000182259"/>
    </source>
</evidence>
<protein>
    <recommendedName>
        <fullName evidence="4">NADH dehydrogenase [ubiquinone] 1 alpha subcomplex subunit 1</fullName>
    </recommendedName>
</protein>
<evidence type="ECO:0000256" key="4">
    <source>
        <dbReference type="ARBA" id="ARBA00016392"/>
    </source>
</evidence>
<evidence type="ECO:0000256" key="1">
    <source>
        <dbReference type="ARBA" id="ARBA00003195"/>
    </source>
</evidence>
<gene>
    <name evidence="14" type="ORF">SAMEA4029009_CIC11G00000000048</name>
    <name evidence="15" type="ORF">SAMEA4029010_CIC11G00000001458</name>
</gene>
<comment type="function">
    <text evidence="1">Accessory subunit of the mitochondrial membrane respiratory chain NADH dehydrogenase (Complex I), that is believed not to be involved in catalysis. Complex I functions in the transfer of electrons from NADH to the respiratory chain. The immediate electron acceptor for the enzyme is believed to be ubiquinone.</text>
</comment>
<name>A0A1L0BAY6_9ASCO</name>
<evidence type="ECO:0000256" key="3">
    <source>
        <dbReference type="ARBA" id="ARBA00009960"/>
    </source>
</evidence>
<evidence type="ECO:0000256" key="10">
    <source>
        <dbReference type="ARBA" id="ARBA00022989"/>
    </source>
</evidence>
<evidence type="ECO:0000313" key="17">
    <source>
        <dbReference type="Proteomes" id="UP000182334"/>
    </source>
</evidence>
<evidence type="ECO:0000256" key="6">
    <source>
        <dbReference type="ARBA" id="ARBA00022660"/>
    </source>
</evidence>
<accession>A0A1L0BAY6</accession>
<evidence type="ECO:0000256" key="11">
    <source>
        <dbReference type="ARBA" id="ARBA00023128"/>
    </source>
</evidence>
<keyword evidence="6" id="KW-0679">Respiratory chain</keyword>
<dbReference type="PANTHER" id="PTHR17098:SF2">
    <property type="entry name" value="NADH DEHYDROGENASE [UBIQUINONE] 1 ALPHA SUBCOMPLEX SUBUNIT 1"/>
    <property type="match status" value="1"/>
</dbReference>
<keyword evidence="12 13" id="KW-0472">Membrane</keyword>
<dbReference type="AlphaFoldDB" id="A0A1L0BAY6"/>
<evidence type="ECO:0000256" key="7">
    <source>
        <dbReference type="ARBA" id="ARBA00022692"/>
    </source>
</evidence>
<dbReference type="PANTHER" id="PTHR17098">
    <property type="entry name" value="NADH-UBIQUINONE OXIDOREDUCTASE MWFE SUBUNIT"/>
    <property type="match status" value="1"/>
</dbReference>
<keyword evidence="5" id="KW-0813">Transport</keyword>
<comment type="subcellular location">
    <subcellularLocation>
        <location evidence="2">Mitochondrion inner membrane</location>
        <topology evidence="2">Single-pass membrane protein</topology>
        <orientation evidence="2">Matrix side</orientation>
    </subcellularLocation>
</comment>
<evidence type="ECO:0000313" key="14">
    <source>
        <dbReference type="EMBL" id="SGZ48788.1"/>
    </source>
</evidence>
<organism evidence="14 16">
    <name type="scientific">Sungouiella intermedia</name>
    <dbReference type="NCBI Taxonomy" id="45354"/>
    <lineage>
        <taxon>Eukaryota</taxon>
        <taxon>Fungi</taxon>
        <taxon>Dikarya</taxon>
        <taxon>Ascomycota</taxon>
        <taxon>Saccharomycotina</taxon>
        <taxon>Pichiomycetes</taxon>
        <taxon>Metschnikowiaceae</taxon>
        <taxon>Sungouiella</taxon>
    </lineage>
</organism>
<dbReference type="Pfam" id="PF15879">
    <property type="entry name" value="MWFE"/>
    <property type="match status" value="1"/>
</dbReference>
<dbReference type="STRING" id="45354.A0A1L0BAY6"/>
<evidence type="ECO:0000256" key="9">
    <source>
        <dbReference type="ARBA" id="ARBA00022982"/>
    </source>
</evidence>
<dbReference type="EMBL" id="LT635764">
    <property type="protein sequence ID" value="SGZ48788.1"/>
    <property type="molecule type" value="Genomic_DNA"/>
</dbReference>
<dbReference type="Proteomes" id="UP000182259">
    <property type="component" value="Chromosome I"/>
</dbReference>
<evidence type="ECO:0000256" key="2">
    <source>
        <dbReference type="ARBA" id="ARBA00004298"/>
    </source>
</evidence>
<reference evidence="16 17" key="1">
    <citation type="submission" date="2016-10" db="EMBL/GenBank/DDBJ databases">
        <authorList>
            <person name="de Groot N.N."/>
        </authorList>
    </citation>
    <scope>NUCLEOTIDE SEQUENCE [LARGE SCALE GENOMIC DNA]</scope>
    <source>
        <strain evidence="15 17">CBS 141442</strain>
        <strain evidence="14 16">PYCC 4715</strain>
    </source>
</reference>
<proteinExistence type="inferred from homology"/>
<evidence type="ECO:0000256" key="12">
    <source>
        <dbReference type="ARBA" id="ARBA00023136"/>
    </source>
</evidence>
<comment type="similarity">
    <text evidence="3">Belongs to the complex I NDUFA1 subunit family.</text>
</comment>
<dbReference type="EMBL" id="LT635758">
    <property type="protein sequence ID" value="SGZ52071.1"/>
    <property type="molecule type" value="Genomic_DNA"/>
</dbReference>
<evidence type="ECO:0000256" key="13">
    <source>
        <dbReference type="SAM" id="Phobius"/>
    </source>
</evidence>
<dbReference type="InterPro" id="IPR017384">
    <property type="entry name" value="NADH_Ub_cplx-1_asu_su-1"/>
</dbReference>
<keyword evidence="11" id="KW-0496">Mitochondrion</keyword>
<keyword evidence="10 13" id="KW-1133">Transmembrane helix</keyword>
<sequence length="110" mass="13019">MPVPFEGLLPYAIMTAFFGLAGHGVGFIRYWDNGWKNDRFDLDQWDQKMMARDFLLTGTKRGQLSDAVAPEHFKTSHIVKESYWTPYRDQFFSFRERLYRGYVSGTWDFS</sequence>
<feature type="transmembrane region" description="Helical" evidence="13">
    <location>
        <begin position="12"/>
        <end position="31"/>
    </location>
</feature>
<keyword evidence="8" id="KW-0999">Mitochondrion inner membrane</keyword>
<dbReference type="OrthoDB" id="1920692at2759"/>
<dbReference type="GO" id="GO:0005743">
    <property type="term" value="C:mitochondrial inner membrane"/>
    <property type="evidence" value="ECO:0007669"/>
    <property type="project" value="UniProtKB-SubCell"/>
</dbReference>
<evidence type="ECO:0000256" key="5">
    <source>
        <dbReference type="ARBA" id="ARBA00022448"/>
    </source>
</evidence>